<feature type="signal peptide" evidence="2">
    <location>
        <begin position="1"/>
        <end position="26"/>
    </location>
</feature>
<sequence>MLKKIKRSVALLLSVVLTFQPVLVYAGEVRPVNPSTGPRPHVGEAPNGTPVINISTPNSSGVSHDRYTSFDVKDLILNNSATITDTRLGGWIEGNPNLRPGSEAQSWIGEIVGGNQAQLNGVLEVAGKRMDVILANEFGITCDGCGFINSGRTTLTTGQPRFEDNGALAGFDVRRGTVTIGAGGLNQDSRLFATDRSRVDVISRAAAIYGAVHADELNLMSGANAVAYNWSYNEETGEVSGVTPLSSLEETPEFAVDVSALGGMYANAIKLVATEKGVGVRLNGEMASATNIALSANGTLSLGGPTSGHAPLIKARKKVSIRNTGPLLLEGSVSSETNDTVYVRSSDGSLTVAGEISGGAVTLEGAGLVEISGVLKAESQLRATSKQSAVQFAEQAQVEATELNVSAADNLSIKGRLSVTDAAKFAAGSRLTTSKNSVVTAKTIALEAGQLETNGYLATKQSLTLNAKAGGGTNSGSLVGRDVKLTSAGSFKNLGKINATNAADFTIADTFESATETELFAKNIELTTGSATLNGTIKAEEMLVISSLDKGLENNGALIGATVKLSSAEGVHNEGTISAESLVQITADTQFSSLAGSEVSADTVAITAGRIEADG</sequence>
<accession>A0A1I4FM85</accession>
<name>A0A1I4FM85_9HYPH</name>
<reference evidence="4 5" key="1">
    <citation type="submission" date="2016-10" db="EMBL/GenBank/DDBJ databases">
        <authorList>
            <person name="Varghese N."/>
            <person name="Submissions S."/>
        </authorList>
    </citation>
    <scope>NUCLEOTIDE SEQUENCE [LARGE SCALE GENOMIC DNA]</scope>
    <source>
        <strain evidence="4 5">DSM 16392</strain>
    </source>
</reference>
<feature type="compositionally biased region" description="Polar residues" evidence="1">
    <location>
        <begin position="50"/>
        <end position="60"/>
    </location>
</feature>
<evidence type="ECO:0000313" key="4">
    <source>
        <dbReference type="EMBL" id="SFL18017.1"/>
    </source>
</evidence>
<organism evidence="4 5">
    <name type="scientific">Pseudovibrio ascidiaceicola</name>
    <dbReference type="NCBI Taxonomy" id="285279"/>
    <lineage>
        <taxon>Bacteria</taxon>
        <taxon>Pseudomonadati</taxon>
        <taxon>Pseudomonadota</taxon>
        <taxon>Alphaproteobacteria</taxon>
        <taxon>Hyphomicrobiales</taxon>
        <taxon>Stappiaceae</taxon>
        <taxon>Pseudovibrio</taxon>
    </lineage>
</organism>
<feature type="region of interest" description="Disordered" evidence="1">
    <location>
        <begin position="35"/>
        <end position="60"/>
    </location>
</feature>
<dbReference type="RefSeq" id="WP_139226401.1">
    <property type="nucleotide sequence ID" value="NZ_FOSK01000019.1"/>
</dbReference>
<keyword evidence="2" id="KW-0732">Signal</keyword>
<dbReference type="InterPro" id="IPR012334">
    <property type="entry name" value="Pectin_lyas_fold"/>
</dbReference>
<dbReference type="InterPro" id="IPR011050">
    <property type="entry name" value="Pectin_lyase_fold/virulence"/>
</dbReference>
<dbReference type="SUPFAM" id="SSF51126">
    <property type="entry name" value="Pectin lyase-like"/>
    <property type="match status" value="1"/>
</dbReference>
<feature type="non-terminal residue" evidence="4">
    <location>
        <position position="615"/>
    </location>
</feature>
<keyword evidence="5" id="KW-1185">Reference proteome</keyword>
<dbReference type="Pfam" id="PF05860">
    <property type="entry name" value="TPS"/>
    <property type="match status" value="1"/>
</dbReference>
<comment type="caution">
    <text evidence="4">The sequence shown here is derived from an EMBL/GenBank/DDBJ whole genome shotgun (WGS) entry which is preliminary data.</text>
</comment>
<feature type="domain" description="Filamentous haemagglutinin FhaB/tRNA nuclease CdiA-like TPS" evidence="3">
    <location>
        <begin position="46"/>
        <end position="165"/>
    </location>
</feature>
<proteinExistence type="predicted"/>
<feature type="chain" id="PRO_5045783508" evidence="2">
    <location>
        <begin position="27"/>
        <end position="615"/>
    </location>
</feature>
<dbReference type="SMART" id="SM00912">
    <property type="entry name" value="Haemagg_act"/>
    <property type="match status" value="1"/>
</dbReference>
<dbReference type="Gene3D" id="2.160.20.10">
    <property type="entry name" value="Single-stranded right-handed beta-helix, Pectin lyase-like"/>
    <property type="match status" value="1"/>
</dbReference>
<evidence type="ECO:0000256" key="1">
    <source>
        <dbReference type="SAM" id="MobiDB-lite"/>
    </source>
</evidence>
<gene>
    <name evidence="4" type="ORF">SAMN04488518_11988</name>
</gene>
<evidence type="ECO:0000313" key="5">
    <source>
        <dbReference type="Proteomes" id="UP000199598"/>
    </source>
</evidence>
<dbReference type="NCBIfam" id="TIGR01901">
    <property type="entry name" value="adhes_NPXG"/>
    <property type="match status" value="1"/>
</dbReference>
<dbReference type="Proteomes" id="UP000199598">
    <property type="component" value="Unassembled WGS sequence"/>
</dbReference>
<evidence type="ECO:0000259" key="3">
    <source>
        <dbReference type="SMART" id="SM00912"/>
    </source>
</evidence>
<evidence type="ECO:0000256" key="2">
    <source>
        <dbReference type="SAM" id="SignalP"/>
    </source>
</evidence>
<dbReference type="InterPro" id="IPR008638">
    <property type="entry name" value="FhaB/CdiA-like_TPS"/>
</dbReference>
<protein>
    <submittedName>
        <fullName evidence="4">Filamentous hemagglutinin family N-terminal domain-containing protein</fullName>
    </submittedName>
</protein>
<dbReference type="EMBL" id="FOSK01000019">
    <property type="protein sequence ID" value="SFL18017.1"/>
    <property type="molecule type" value="Genomic_DNA"/>
</dbReference>